<dbReference type="PRINTS" id="PR00452">
    <property type="entry name" value="SH3DOMAIN"/>
</dbReference>
<dbReference type="PANTHER" id="PTHR14167">
    <property type="entry name" value="SH3 DOMAIN-CONTAINING"/>
    <property type="match status" value="1"/>
</dbReference>
<dbReference type="PRINTS" id="PR01217">
    <property type="entry name" value="PRICHEXTENSN"/>
</dbReference>
<reference evidence="7" key="1">
    <citation type="journal article" date="2011" name="Genome Res.">
        <title>Phylogeny-wide analysis of social amoeba genomes highlights ancient origins for complex intercellular communication.</title>
        <authorList>
            <person name="Heidel A.J."/>
            <person name="Lawal H.M."/>
            <person name="Felder M."/>
            <person name="Schilde C."/>
            <person name="Helps N.R."/>
            <person name="Tunggal B."/>
            <person name="Rivero F."/>
            <person name="John U."/>
            <person name="Schleicher M."/>
            <person name="Eichinger L."/>
            <person name="Platzer M."/>
            <person name="Noegel A.A."/>
            <person name="Schaap P."/>
            <person name="Gloeckner G."/>
        </authorList>
    </citation>
    <scope>NUCLEOTIDE SEQUENCE [LARGE SCALE GENOMIC DNA]</scope>
    <source>
        <strain evidence="7">SH3</strain>
    </source>
</reference>
<evidence type="ECO:0000256" key="2">
    <source>
        <dbReference type="PROSITE-ProRule" id="PRU00192"/>
    </source>
</evidence>
<dbReference type="InterPro" id="IPR036028">
    <property type="entry name" value="SH3-like_dom_sf"/>
</dbReference>
<feature type="compositionally biased region" description="Low complexity" evidence="4">
    <location>
        <begin position="561"/>
        <end position="588"/>
    </location>
</feature>
<dbReference type="CDD" id="cd00174">
    <property type="entry name" value="SH3"/>
    <property type="match status" value="1"/>
</dbReference>
<evidence type="ECO:0000256" key="3">
    <source>
        <dbReference type="SAM" id="Coils"/>
    </source>
</evidence>
<organism evidence="6 7">
    <name type="scientific">Cavenderia fasciculata</name>
    <name type="common">Slime mold</name>
    <name type="synonym">Dictyostelium fasciculatum</name>
    <dbReference type="NCBI Taxonomy" id="261658"/>
    <lineage>
        <taxon>Eukaryota</taxon>
        <taxon>Amoebozoa</taxon>
        <taxon>Evosea</taxon>
        <taxon>Eumycetozoa</taxon>
        <taxon>Dictyostelia</taxon>
        <taxon>Acytosteliales</taxon>
        <taxon>Cavenderiaceae</taxon>
        <taxon>Cavenderia</taxon>
    </lineage>
</organism>
<evidence type="ECO:0000256" key="1">
    <source>
        <dbReference type="ARBA" id="ARBA00022443"/>
    </source>
</evidence>
<dbReference type="Gene3D" id="2.60.270.50">
    <property type="match status" value="1"/>
</dbReference>
<dbReference type="InterPro" id="IPR001452">
    <property type="entry name" value="SH3_domain"/>
</dbReference>
<dbReference type="EMBL" id="GL883006">
    <property type="protein sequence ID" value="EGG25091.1"/>
    <property type="molecule type" value="Genomic_DNA"/>
</dbReference>
<evidence type="ECO:0000256" key="4">
    <source>
        <dbReference type="SAM" id="MobiDB-lite"/>
    </source>
</evidence>
<keyword evidence="1 2" id="KW-0728">SH3 domain</keyword>
<dbReference type="PANTHER" id="PTHR14167:SF116">
    <property type="entry name" value="CAP, ISOFORM AC"/>
    <property type="match status" value="1"/>
</dbReference>
<dbReference type="KEGG" id="dfa:DFA_03337"/>
<evidence type="ECO:0000313" key="7">
    <source>
        <dbReference type="Proteomes" id="UP000007797"/>
    </source>
</evidence>
<evidence type="ECO:0000259" key="5">
    <source>
        <dbReference type="PROSITE" id="PS50002"/>
    </source>
</evidence>
<name>F4PHA7_CACFS</name>
<feature type="compositionally biased region" description="Low complexity" evidence="4">
    <location>
        <begin position="462"/>
        <end position="472"/>
    </location>
</feature>
<feature type="domain" description="SH3" evidence="5">
    <location>
        <begin position="390"/>
        <end position="449"/>
    </location>
</feature>
<dbReference type="Pfam" id="PF14604">
    <property type="entry name" value="SH3_9"/>
    <property type="match status" value="1"/>
</dbReference>
<feature type="coiled-coil region" evidence="3">
    <location>
        <begin position="174"/>
        <end position="211"/>
    </location>
</feature>
<dbReference type="STRING" id="1054147.F4PHA7"/>
<protein>
    <recommendedName>
        <fullName evidence="5">SH3 domain-containing protein</fullName>
    </recommendedName>
</protein>
<proteinExistence type="predicted"/>
<dbReference type="PROSITE" id="PS50002">
    <property type="entry name" value="SH3"/>
    <property type="match status" value="2"/>
</dbReference>
<keyword evidence="7" id="KW-1185">Reference proteome</keyword>
<dbReference type="Pfam" id="PF00018">
    <property type="entry name" value="SH3_1"/>
    <property type="match status" value="1"/>
</dbReference>
<feature type="region of interest" description="Disordered" evidence="4">
    <location>
        <begin position="462"/>
        <end position="588"/>
    </location>
</feature>
<evidence type="ECO:0000313" key="6">
    <source>
        <dbReference type="EMBL" id="EGG25091.1"/>
    </source>
</evidence>
<keyword evidence="3" id="KW-0175">Coiled coil</keyword>
<sequence>MDPLEELSKSSRSVRVSIHNSTSKRLILKSHPLISGQWKVTPPETILPLSTIEFGTESSNLLGSTEAGSIYQIEGSLEGQGQFEFYWNNPYFGKRGFRRLASPGFECDYKVIDTNTCVLRFTVKEIDSGFLKEVEDLEGEIKTLSGLIVESDTALKGMTKMMQVYQSQNDTKQVKLVENTVREKTKHLEDLRLKKESLAKEIETIKRLESDPKFMEQNLTKIREAIDGAVKARKGMEHMREVYDKQKDIKSIEGLDKQIEVKKRETDALRKREQKVIQKVIELKKALGIGATVIPKIRRVQALYDYTKNSDDEISMAIGDMIDVINDENPEWLGGQLNGQVGFFPRSFVKFLEDTTPAPTNAATGVAAAASDSQAAASAAGAPDQEDYTSLYPKARVVYPHNATDEGEITLVVGDTITVYSWEDDYWWEGVLGDKSGYFPSSCVDWIEPEGEITVQDNSYSYYEETTSSAEANPVPPTPTTPQQQQTLQPTTTTTTPQLNKTPSGNKLTTHLNTNNSNSNNNSQNNSPLSSSPNTPSPLVKKQDEPVKTATLHTTPKRELPTTPAVVKPTPTPVVHTPTPTPVVHTPAPVVPTPTPVVHTPTPTPVVHTPAPVVQTPPALPIKNSHLHTSTPINNNNNNNNNISLVGGSFDKILKPLLEELSKQLVEAHQKETAQLHSRIAELEKEVQSLKNNSTSSSSTSSNTTTTATTTSIPFSHVKPPSASPGTIKPAPTVTSVASVVSKATIIRKRI</sequence>
<dbReference type="SMART" id="SM00326">
    <property type="entry name" value="SH3"/>
    <property type="match status" value="2"/>
</dbReference>
<feature type="domain" description="SH3" evidence="5">
    <location>
        <begin position="295"/>
        <end position="354"/>
    </location>
</feature>
<dbReference type="GeneID" id="14876786"/>
<dbReference type="OMA" id="FEFFWNN"/>
<dbReference type="AlphaFoldDB" id="F4PHA7"/>
<dbReference type="SUPFAM" id="SSF50044">
    <property type="entry name" value="SH3-domain"/>
    <property type="match status" value="2"/>
</dbReference>
<dbReference type="InterPro" id="IPR050384">
    <property type="entry name" value="Endophilin_SH3RF"/>
</dbReference>
<dbReference type="OrthoDB" id="19092at2759"/>
<accession>F4PHA7</accession>
<feature type="region of interest" description="Disordered" evidence="4">
    <location>
        <begin position="687"/>
        <end position="731"/>
    </location>
</feature>
<feature type="compositionally biased region" description="Low complexity" evidence="4">
    <location>
        <begin position="508"/>
        <end position="539"/>
    </location>
</feature>
<gene>
    <name evidence="6" type="ORF">DFA_03337</name>
</gene>
<feature type="compositionally biased region" description="Low complexity" evidence="4">
    <location>
        <begin position="481"/>
        <end position="499"/>
    </location>
</feature>
<feature type="compositionally biased region" description="Low complexity" evidence="4">
    <location>
        <begin position="692"/>
        <end position="712"/>
    </location>
</feature>
<dbReference type="Gene3D" id="2.30.30.40">
    <property type="entry name" value="SH3 Domains"/>
    <property type="match status" value="2"/>
</dbReference>
<dbReference type="RefSeq" id="XP_004362942.1">
    <property type="nucleotide sequence ID" value="XM_004362885.1"/>
</dbReference>
<dbReference type="Proteomes" id="UP000007797">
    <property type="component" value="Unassembled WGS sequence"/>
</dbReference>